<feature type="region of interest" description="Disordered" evidence="1">
    <location>
        <begin position="17"/>
        <end position="70"/>
    </location>
</feature>
<organism evidence="2 3">
    <name type="scientific">Goodea atripinnis</name>
    <dbReference type="NCBI Taxonomy" id="208336"/>
    <lineage>
        <taxon>Eukaryota</taxon>
        <taxon>Metazoa</taxon>
        <taxon>Chordata</taxon>
        <taxon>Craniata</taxon>
        <taxon>Vertebrata</taxon>
        <taxon>Euteleostomi</taxon>
        <taxon>Actinopterygii</taxon>
        <taxon>Neopterygii</taxon>
        <taxon>Teleostei</taxon>
        <taxon>Neoteleostei</taxon>
        <taxon>Acanthomorphata</taxon>
        <taxon>Ovalentaria</taxon>
        <taxon>Atherinomorphae</taxon>
        <taxon>Cyprinodontiformes</taxon>
        <taxon>Goodeidae</taxon>
        <taxon>Goodea</taxon>
    </lineage>
</organism>
<reference evidence="2 3" key="1">
    <citation type="submission" date="2021-06" db="EMBL/GenBank/DDBJ databases">
        <authorList>
            <person name="Palmer J.M."/>
        </authorList>
    </citation>
    <scope>NUCLEOTIDE SEQUENCE [LARGE SCALE GENOMIC DNA]</scope>
    <source>
        <strain evidence="2 3">GA_2019</strain>
        <tissue evidence="2">Muscle</tissue>
    </source>
</reference>
<feature type="compositionally biased region" description="Basic and acidic residues" evidence="1">
    <location>
        <begin position="59"/>
        <end position="70"/>
    </location>
</feature>
<accession>A0ABV0PTV3</accession>
<proteinExistence type="predicted"/>
<name>A0ABV0PTV3_9TELE</name>
<gene>
    <name evidence="2" type="primary">ZMIZ1_3</name>
    <name evidence="2" type="ORF">GOODEAATRI_034034</name>
</gene>
<keyword evidence="3" id="KW-1185">Reference proteome</keyword>
<evidence type="ECO:0000256" key="1">
    <source>
        <dbReference type="SAM" id="MobiDB-lite"/>
    </source>
</evidence>
<evidence type="ECO:0000313" key="3">
    <source>
        <dbReference type="Proteomes" id="UP001476798"/>
    </source>
</evidence>
<comment type="caution">
    <text evidence="2">The sequence shown here is derived from an EMBL/GenBank/DDBJ whole genome shotgun (WGS) entry which is preliminary data.</text>
</comment>
<dbReference type="EMBL" id="JAHRIO010087828">
    <property type="protein sequence ID" value="MEQ2186941.1"/>
    <property type="molecule type" value="Genomic_DNA"/>
</dbReference>
<sequence>LLSSWCEELGRLLLLRHQKNRQNEPPGKVPMQPPMSSMKPGLSHGSLAAKHQSASRFGVRGDHRLGRDKHVTEPGNIVLDCLTTIL</sequence>
<protein>
    <submittedName>
        <fullName evidence="2">Zinc finger MIZ domain-containing protein 1</fullName>
    </submittedName>
</protein>
<feature type="non-terminal residue" evidence="2">
    <location>
        <position position="1"/>
    </location>
</feature>
<evidence type="ECO:0000313" key="2">
    <source>
        <dbReference type="EMBL" id="MEQ2186941.1"/>
    </source>
</evidence>
<dbReference type="Proteomes" id="UP001476798">
    <property type="component" value="Unassembled WGS sequence"/>
</dbReference>